<proteinExistence type="predicted"/>
<dbReference type="Proteomes" id="UP000031977">
    <property type="component" value="Unassembled WGS sequence"/>
</dbReference>
<dbReference type="SUPFAM" id="SSF75169">
    <property type="entry name" value="DsrEFH-like"/>
    <property type="match status" value="1"/>
</dbReference>
<dbReference type="GO" id="GO:0002143">
    <property type="term" value="P:tRNA wobble position uridine thiolation"/>
    <property type="evidence" value="ECO:0007669"/>
    <property type="project" value="InterPro"/>
</dbReference>
<dbReference type="OrthoDB" id="9795117at2"/>
<dbReference type="STRING" id="50718.SU60_07850"/>
<dbReference type="Gene3D" id="3.40.1260.10">
    <property type="entry name" value="DsrEFH-like"/>
    <property type="match status" value="1"/>
</dbReference>
<gene>
    <name evidence="1" type="ORF">SU60_07850</name>
</gene>
<dbReference type="NCBIfam" id="TIGR03011">
    <property type="entry name" value="sulf_tusB_dsrH"/>
    <property type="match status" value="1"/>
</dbReference>
<dbReference type="EMBL" id="JXOK01000022">
    <property type="protein sequence ID" value="KIN11463.1"/>
    <property type="molecule type" value="Genomic_DNA"/>
</dbReference>
<evidence type="ECO:0000313" key="2">
    <source>
        <dbReference type="Proteomes" id="UP000031977"/>
    </source>
</evidence>
<dbReference type="PANTHER" id="PTHR37526:SF1">
    <property type="entry name" value="PROTEIN TUSB"/>
    <property type="match status" value="1"/>
</dbReference>
<dbReference type="InterPro" id="IPR007215">
    <property type="entry name" value="Sulphur_relay_TusB/DsrH"/>
</dbReference>
<keyword evidence="2" id="KW-1185">Reference proteome</keyword>
<organism evidence="1 2">
    <name type="scientific">Vibrio mytili</name>
    <dbReference type="NCBI Taxonomy" id="50718"/>
    <lineage>
        <taxon>Bacteria</taxon>
        <taxon>Pseudomonadati</taxon>
        <taxon>Pseudomonadota</taxon>
        <taxon>Gammaproteobacteria</taxon>
        <taxon>Vibrionales</taxon>
        <taxon>Vibrionaceae</taxon>
        <taxon>Vibrio</taxon>
    </lineage>
</organism>
<protein>
    <submittedName>
        <fullName evidence="1">Sulfur relay protein TusB</fullName>
    </submittedName>
</protein>
<reference evidence="1 2" key="1">
    <citation type="submission" date="2015-01" db="EMBL/GenBank/DDBJ databases">
        <title>Draft genome of Vibrio mytili type strain CAIM 528.</title>
        <authorList>
            <person name="Gonzalez-Castillo A."/>
            <person name="Gomez-Gil B."/>
            <person name="Enciso-Ibarra J."/>
        </authorList>
    </citation>
    <scope>NUCLEOTIDE SEQUENCE [LARGE SCALE GENOMIC DNA]</scope>
    <source>
        <strain evidence="1 2">CAIM 528</strain>
    </source>
</reference>
<comment type="caution">
    <text evidence="1">The sequence shown here is derived from an EMBL/GenBank/DDBJ whole genome shotgun (WGS) entry which is preliminary data.</text>
</comment>
<dbReference type="PANTHER" id="PTHR37526">
    <property type="entry name" value="PROTEIN TUSB"/>
    <property type="match status" value="1"/>
</dbReference>
<dbReference type="RefSeq" id="WP_041155023.1">
    <property type="nucleotide sequence ID" value="NZ_CBCRVP010000017.1"/>
</dbReference>
<evidence type="ECO:0000313" key="1">
    <source>
        <dbReference type="EMBL" id="KIN11463.1"/>
    </source>
</evidence>
<sequence length="91" mass="10230">MLHIIKSVPALQDAMAMYSEQDDILLIEDAIYSANPQHPAFHHLKKASTFVLESDIQARGMVNRISPSIQIVNYSGFVELTANQDKSLTWD</sequence>
<dbReference type="GO" id="GO:1990228">
    <property type="term" value="C:sulfurtransferase complex"/>
    <property type="evidence" value="ECO:0007669"/>
    <property type="project" value="TreeGrafter"/>
</dbReference>
<accession>A0A0C3EAL1</accession>
<dbReference type="AlphaFoldDB" id="A0A0C3EAL1"/>
<dbReference type="InterPro" id="IPR027396">
    <property type="entry name" value="DsrEFH-like"/>
</dbReference>
<name>A0A0C3EAL1_9VIBR</name>
<dbReference type="Pfam" id="PF04077">
    <property type="entry name" value="DsrH"/>
    <property type="match status" value="1"/>
</dbReference>